<dbReference type="PANTHER" id="PTHR45528:SF10">
    <property type="entry name" value="METHYL-ACCEPTING CHEMOTAXIS PROTEIN"/>
    <property type="match status" value="1"/>
</dbReference>
<dbReference type="KEGG" id="rhom:FRIFI_1118"/>
<evidence type="ECO:0000256" key="5">
    <source>
        <dbReference type="ARBA" id="ARBA00022679"/>
    </source>
</evidence>
<dbReference type="FunFam" id="3.30.565.10:FF:000006">
    <property type="entry name" value="Sensor histidine kinase WalK"/>
    <property type="match status" value="1"/>
</dbReference>
<dbReference type="CDD" id="cd00082">
    <property type="entry name" value="HisKA"/>
    <property type="match status" value="1"/>
</dbReference>
<reference evidence="14 15" key="1">
    <citation type="submission" date="2014-09" db="EMBL/GenBank/DDBJ databases">
        <authorList>
            <person name="Hornung B.V."/>
        </authorList>
    </citation>
    <scope>NUCLEOTIDE SEQUENCE [LARGE SCALE GENOMIC DNA]</scope>
    <source>
        <strain evidence="14 15">FRIFI</strain>
    </source>
</reference>
<dbReference type="InterPro" id="IPR003661">
    <property type="entry name" value="HisK_dim/P_dom"/>
</dbReference>
<dbReference type="Pfam" id="PF00512">
    <property type="entry name" value="HisKA"/>
    <property type="match status" value="1"/>
</dbReference>
<dbReference type="RefSeq" id="WP_166505264.1">
    <property type="nucleotide sequence ID" value="NZ_LN650648.1"/>
</dbReference>
<dbReference type="CDD" id="cd06225">
    <property type="entry name" value="HAMP"/>
    <property type="match status" value="1"/>
</dbReference>
<feature type="domain" description="Histidine kinase" evidence="12">
    <location>
        <begin position="267"/>
        <end position="484"/>
    </location>
</feature>
<dbReference type="SUPFAM" id="SSF47384">
    <property type="entry name" value="Homodimeric domain of signal transducing histidine kinase"/>
    <property type="match status" value="1"/>
</dbReference>
<name>A0A2P2BQP5_9FIRM</name>
<gene>
    <name evidence="14" type="ORF">FRIFI_1118</name>
</gene>
<dbReference type="FunFam" id="1.10.287.130:FF:000001">
    <property type="entry name" value="Two-component sensor histidine kinase"/>
    <property type="match status" value="1"/>
</dbReference>
<dbReference type="SMART" id="SM00388">
    <property type="entry name" value="HisKA"/>
    <property type="match status" value="1"/>
</dbReference>
<dbReference type="Gene3D" id="6.10.340.10">
    <property type="match status" value="1"/>
</dbReference>
<dbReference type="PRINTS" id="PR00344">
    <property type="entry name" value="BCTRLSENSOR"/>
</dbReference>
<dbReference type="InterPro" id="IPR036890">
    <property type="entry name" value="HATPase_C_sf"/>
</dbReference>
<organism evidence="14 15">
    <name type="scientific">Romboutsia hominis</name>
    <dbReference type="NCBI Taxonomy" id="1507512"/>
    <lineage>
        <taxon>Bacteria</taxon>
        <taxon>Bacillati</taxon>
        <taxon>Bacillota</taxon>
        <taxon>Clostridia</taxon>
        <taxon>Peptostreptococcales</taxon>
        <taxon>Peptostreptococcaceae</taxon>
        <taxon>Romboutsia</taxon>
    </lineage>
</organism>
<comment type="subcellular location">
    <subcellularLocation>
        <location evidence="2">Membrane</location>
        <topology evidence="2">Multi-pass membrane protein</topology>
    </subcellularLocation>
</comment>
<dbReference type="Gene3D" id="3.30.565.10">
    <property type="entry name" value="Histidine kinase-like ATPase, C-terminal domain"/>
    <property type="match status" value="1"/>
</dbReference>
<dbReference type="InterPro" id="IPR003660">
    <property type="entry name" value="HAMP_dom"/>
</dbReference>
<evidence type="ECO:0000256" key="10">
    <source>
        <dbReference type="ARBA" id="ARBA00023136"/>
    </source>
</evidence>
<keyword evidence="6 11" id="KW-0812">Transmembrane</keyword>
<sequence length="484" mass="55864">MKKSITNKIMLFFLGIIFFVIYSIVTYSNSVLKNNNEFIIDKEIKEKSKSIDLYLKEYFEFNRLNLNNISFRAASSNISKDLSYRLESMVYIYDSEGKLVYPRTKNSQKLEKTQDLDEAIDQKVSYTIKHSNSKTNVYSSYPILHDDKLIGIIRYKSDYTYLYNQSKSFIEKIAYFSIGVFFISILIAYIISKKITKPIITLANKTKEIASGNFDIDIDINSDDELGRLSLDFETMAKKIKHQIKIIEKDRDDLIELSKKQKRFFDNVTHELKTPMTTIIGYSEVLKDNQFTDEKFFNKGIDRIISEANRLNRMIVQLIEISRNSKKDFDYELKKINVSKIIISICEDMIHKSQKYNMKIDVDVKENLKIIGNEDKIKEILINLLDNAIKYGKINTTIYVKAEVNDGYINIKVVDSGEGICESELENILSPFYRVSKSDTREIGSTGLGLAIVKSIVESYNGIIEIQSEVNKGTMVLVKLPTIS</sequence>
<dbReference type="GO" id="GO:0005886">
    <property type="term" value="C:plasma membrane"/>
    <property type="evidence" value="ECO:0007669"/>
    <property type="project" value="TreeGrafter"/>
</dbReference>
<protein>
    <recommendedName>
        <fullName evidence="3">histidine kinase</fullName>
        <ecNumber evidence="3">2.7.13.3</ecNumber>
    </recommendedName>
</protein>
<evidence type="ECO:0000256" key="9">
    <source>
        <dbReference type="ARBA" id="ARBA00023012"/>
    </source>
</evidence>
<dbReference type="PROSITE" id="PS50885">
    <property type="entry name" value="HAMP"/>
    <property type="match status" value="1"/>
</dbReference>
<dbReference type="Gene3D" id="1.10.287.130">
    <property type="match status" value="1"/>
</dbReference>
<accession>A0A2P2BQP5</accession>
<feature type="domain" description="HAMP" evidence="13">
    <location>
        <begin position="193"/>
        <end position="245"/>
    </location>
</feature>
<keyword evidence="10 11" id="KW-0472">Membrane</keyword>
<dbReference type="SUPFAM" id="SSF158472">
    <property type="entry name" value="HAMP domain-like"/>
    <property type="match status" value="1"/>
</dbReference>
<comment type="catalytic activity">
    <reaction evidence="1">
        <text>ATP + protein L-histidine = ADP + protein N-phospho-L-histidine.</text>
        <dbReference type="EC" id="2.7.13.3"/>
    </reaction>
</comment>
<evidence type="ECO:0000256" key="2">
    <source>
        <dbReference type="ARBA" id="ARBA00004141"/>
    </source>
</evidence>
<dbReference type="PANTHER" id="PTHR45528">
    <property type="entry name" value="SENSOR HISTIDINE KINASE CPXA"/>
    <property type="match status" value="1"/>
</dbReference>
<dbReference type="EC" id="2.7.13.3" evidence="3"/>
<keyword evidence="9" id="KW-0902">Two-component regulatory system</keyword>
<keyword evidence="15" id="KW-1185">Reference proteome</keyword>
<evidence type="ECO:0000256" key="7">
    <source>
        <dbReference type="ARBA" id="ARBA00022777"/>
    </source>
</evidence>
<evidence type="ECO:0000256" key="8">
    <source>
        <dbReference type="ARBA" id="ARBA00022989"/>
    </source>
</evidence>
<keyword evidence="4" id="KW-0597">Phosphoprotein</keyword>
<dbReference type="SMART" id="SM00304">
    <property type="entry name" value="HAMP"/>
    <property type="match status" value="1"/>
</dbReference>
<dbReference type="AlphaFoldDB" id="A0A2P2BQP5"/>
<keyword evidence="8 11" id="KW-1133">Transmembrane helix</keyword>
<keyword evidence="7 14" id="KW-0418">Kinase</keyword>
<dbReference type="PROSITE" id="PS50109">
    <property type="entry name" value="HIS_KIN"/>
    <property type="match status" value="1"/>
</dbReference>
<evidence type="ECO:0000256" key="4">
    <source>
        <dbReference type="ARBA" id="ARBA00022553"/>
    </source>
</evidence>
<evidence type="ECO:0000256" key="6">
    <source>
        <dbReference type="ARBA" id="ARBA00022692"/>
    </source>
</evidence>
<dbReference type="GO" id="GO:0000155">
    <property type="term" value="F:phosphorelay sensor kinase activity"/>
    <property type="evidence" value="ECO:0007669"/>
    <property type="project" value="InterPro"/>
</dbReference>
<evidence type="ECO:0000313" key="15">
    <source>
        <dbReference type="Proteomes" id="UP000245695"/>
    </source>
</evidence>
<evidence type="ECO:0000256" key="11">
    <source>
        <dbReference type="SAM" id="Phobius"/>
    </source>
</evidence>
<feature type="transmembrane region" description="Helical" evidence="11">
    <location>
        <begin position="173"/>
        <end position="191"/>
    </location>
</feature>
<dbReference type="InterPro" id="IPR036097">
    <property type="entry name" value="HisK_dim/P_sf"/>
</dbReference>
<evidence type="ECO:0000256" key="3">
    <source>
        <dbReference type="ARBA" id="ARBA00012438"/>
    </source>
</evidence>
<dbReference type="Pfam" id="PF02518">
    <property type="entry name" value="HATPase_c"/>
    <property type="match status" value="1"/>
</dbReference>
<dbReference type="Pfam" id="PF00672">
    <property type="entry name" value="HAMP"/>
    <property type="match status" value="1"/>
</dbReference>
<evidence type="ECO:0000256" key="1">
    <source>
        <dbReference type="ARBA" id="ARBA00000085"/>
    </source>
</evidence>
<evidence type="ECO:0000259" key="12">
    <source>
        <dbReference type="PROSITE" id="PS50109"/>
    </source>
</evidence>
<dbReference type="Proteomes" id="UP000245695">
    <property type="component" value="Chromosome 1"/>
</dbReference>
<dbReference type="EMBL" id="LN650648">
    <property type="protein sequence ID" value="CEI72657.1"/>
    <property type="molecule type" value="Genomic_DNA"/>
</dbReference>
<proteinExistence type="predicted"/>
<feature type="transmembrane region" description="Helical" evidence="11">
    <location>
        <begin position="9"/>
        <end position="27"/>
    </location>
</feature>
<keyword evidence="5 14" id="KW-0808">Transferase</keyword>
<dbReference type="InterPro" id="IPR003594">
    <property type="entry name" value="HATPase_dom"/>
</dbReference>
<evidence type="ECO:0000313" key="14">
    <source>
        <dbReference type="EMBL" id="CEI72657.1"/>
    </source>
</evidence>
<dbReference type="InterPro" id="IPR004358">
    <property type="entry name" value="Sig_transdc_His_kin-like_C"/>
</dbReference>
<dbReference type="InterPro" id="IPR005467">
    <property type="entry name" value="His_kinase_dom"/>
</dbReference>
<evidence type="ECO:0000259" key="13">
    <source>
        <dbReference type="PROSITE" id="PS50885"/>
    </source>
</evidence>
<dbReference type="InterPro" id="IPR050398">
    <property type="entry name" value="HssS/ArlS-like"/>
</dbReference>
<dbReference type="SMART" id="SM00387">
    <property type="entry name" value="HATPase_c"/>
    <property type="match status" value="1"/>
</dbReference>
<dbReference type="SUPFAM" id="SSF55874">
    <property type="entry name" value="ATPase domain of HSP90 chaperone/DNA topoisomerase II/histidine kinase"/>
    <property type="match status" value="1"/>
</dbReference>